<name>A0A0J9V9C1_FUSO4</name>
<dbReference type="KEGG" id="fox:FOXG_19858"/>
<evidence type="ECO:0000313" key="3">
    <source>
        <dbReference type="Proteomes" id="UP000009097"/>
    </source>
</evidence>
<dbReference type="VEuPathDB" id="FungiDB:FOXG_19858"/>
<dbReference type="GeneID" id="28960564"/>
<feature type="chain" id="PRO_5005324496" description="Secreted protein" evidence="1">
    <location>
        <begin position="17"/>
        <end position="233"/>
    </location>
</feature>
<reference evidence="2" key="1">
    <citation type="submission" date="2007-04" db="EMBL/GenBank/DDBJ databases">
        <authorList>
            <consortium name="The Broad Institute Genome Sequencing Platform"/>
            <person name="Birren B."/>
            <person name="Lander E."/>
            <person name="Galagan J."/>
            <person name="Nusbaum C."/>
            <person name="Devon K."/>
            <person name="Ma L.-J."/>
            <person name="Jaffe D."/>
            <person name="Butler J."/>
            <person name="Alvarez P."/>
            <person name="Gnerre S."/>
            <person name="Grabherr M."/>
            <person name="Kleber M."/>
            <person name="Mauceli E."/>
            <person name="Brockman W."/>
            <person name="MacCallum I.A."/>
            <person name="Young S."/>
            <person name="LaButti K."/>
            <person name="DeCaprio D."/>
            <person name="Crawford M."/>
            <person name="Koehrsen M."/>
            <person name="Engels R."/>
            <person name="Montgomery P."/>
            <person name="Pearson M."/>
            <person name="Howarth C."/>
            <person name="Larson L."/>
            <person name="White J."/>
            <person name="O'Leary S."/>
            <person name="Kodira C."/>
            <person name="Zeng Q."/>
            <person name="Yandava C."/>
            <person name="Alvarado L."/>
            <person name="Kistler C."/>
            <person name="Shim W.-B."/>
            <person name="Kang S."/>
            <person name="Woloshuk C."/>
        </authorList>
    </citation>
    <scope>NUCLEOTIDE SEQUENCE</scope>
    <source>
        <strain evidence="2">4287</strain>
    </source>
</reference>
<feature type="signal peptide" evidence="1">
    <location>
        <begin position="1"/>
        <end position="16"/>
    </location>
</feature>
<dbReference type="Proteomes" id="UP000009097">
    <property type="component" value="Unassembled WGS sequence"/>
</dbReference>
<organism evidence="2 3">
    <name type="scientific">Fusarium oxysporum f. sp. lycopersici (strain 4287 / CBS 123668 / FGSC 9935 / NRRL 34936)</name>
    <name type="common">Fusarium vascular wilt of tomato</name>
    <dbReference type="NCBI Taxonomy" id="426428"/>
    <lineage>
        <taxon>Eukaryota</taxon>
        <taxon>Fungi</taxon>
        <taxon>Dikarya</taxon>
        <taxon>Ascomycota</taxon>
        <taxon>Pezizomycotina</taxon>
        <taxon>Sordariomycetes</taxon>
        <taxon>Hypocreomycetidae</taxon>
        <taxon>Hypocreales</taxon>
        <taxon>Nectriaceae</taxon>
        <taxon>Fusarium</taxon>
        <taxon>Fusarium oxysporum species complex</taxon>
    </lineage>
</organism>
<dbReference type="EMBL" id="DS231705">
    <property type="protein sequence ID" value="KNB07581.1"/>
    <property type="molecule type" value="Genomic_DNA"/>
</dbReference>
<accession>A0A0J9V9C1</accession>
<proteinExistence type="predicted"/>
<gene>
    <name evidence="2" type="ORF">FOXG_19858</name>
</gene>
<dbReference type="AlphaFoldDB" id="A0A0J9V9C1"/>
<evidence type="ECO:0000256" key="1">
    <source>
        <dbReference type="SAM" id="SignalP"/>
    </source>
</evidence>
<dbReference type="RefSeq" id="XP_018245626.1">
    <property type="nucleotide sequence ID" value="XM_018400141.1"/>
</dbReference>
<sequence length="233" mass="26595">MRHLAILALELMESLAGQTKNCVGDTRDLDCSLSLLIRLWPFVLPRRQERRRSRIQTMLTFQVVHHIRLILARSFGRRWFGCTGLVIMLIARNCQYPSPHSLPMNRLCFPRTVRLLCRRLVFCRHASIRPPAAIADKIASYYVVPRDVGTTHFASMGSSFNNLVAFLFHAVAELFEKVFIAVVDARMGHLDGLENAKHVAGFKNAINAFGAQRCVDLVVDRCQAWPRVRQRGR</sequence>
<evidence type="ECO:0000313" key="2">
    <source>
        <dbReference type="EMBL" id="KNB07581.1"/>
    </source>
</evidence>
<protein>
    <recommendedName>
        <fullName evidence="4">Secreted protein</fullName>
    </recommendedName>
</protein>
<reference evidence="2" key="2">
    <citation type="journal article" date="2010" name="Nature">
        <title>Comparative genomics reveals mobile pathogenicity chromosomes in Fusarium.</title>
        <authorList>
            <person name="Ma L.J."/>
            <person name="van der Does H.C."/>
            <person name="Borkovich K.A."/>
            <person name="Coleman J.J."/>
            <person name="Daboussi M.J."/>
            <person name="Di Pietro A."/>
            <person name="Dufresne M."/>
            <person name="Freitag M."/>
            <person name="Grabherr M."/>
            <person name="Henrissat B."/>
            <person name="Houterman P.M."/>
            <person name="Kang S."/>
            <person name="Shim W.B."/>
            <person name="Woloshuk C."/>
            <person name="Xie X."/>
            <person name="Xu J.R."/>
            <person name="Antoniw J."/>
            <person name="Baker S.E."/>
            <person name="Bluhm B.H."/>
            <person name="Breakspear A."/>
            <person name="Brown D.W."/>
            <person name="Butchko R.A."/>
            <person name="Chapman S."/>
            <person name="Coulson R."/>
            <person name="Coutinho P.M."/>
            <person name="Danchin E.G."/>
            <person name="Diener A."/>
            <person name="Gale L.R."/>
            <person name="Gardiner D.M."/>
            <person name="Goff S."/>
            <person name="Hammond-Kosack K.E."/>
            <person name="Hilburn K."/>
            <person name="Hua-Van A."/>
            <person name="Jonkers W."/>
            <person name="Kazan K."/>
            <person name="Kodira C.D."/>
            <person name="Koehrsen M."/>
            <person name="Kumar L."/>
            <person name="Lee Y.H."/>
            <person name="Li L."/>
            <person name="Manners J.M."/>
            <person name="Miranda-Saavedra D."/>
            <person name="Mukherjee M."/>
            <person name="Park G."/>
            <person name="Park J."/>
            <person name="Park S.Y."/>
            <person name="Proctor R.H."/>
            <person name="Regev A."/>
            <person name="Ruiz-Roldan M.C."/>
            <person name="Sain D."/>
            <person name="Sakthikumar S."/>
            <person name="Sykes S."/>
            <person name="Schwartz D.C."/>
            <person name="Turgeon B.G."/>
            <person name="Wapinski I."/>
            <person name="Yoder O."/>
            <person name="Young S."/>
            <person name="Zeng Q."/>
            <person name="Zhou S."/>
            <person name="Galagan J."/>
            <person name="Cuomo C.A."/>
            <person name="Kistler H.C."/>
            <person name="Rep M."/>
        </authorList>
    </citation>
    <scope>NUCLEOTIDE SEQUENCE [LARGE SCALE GENOMIC DNA]</scope>
    <source>
        <strain evidence="2">4287</strain>
    </source>
</reference>
<keyword evidence="1" id="KW-0732">Signal</keyword>
<evidence type="ECO:0008006" key="4">
    <source>
        <dbReference type="Google" id="ProtNLM"/>
    </source>
</evidence>